<keyword evidence="2" id="KW-1185">Reference proteome</keyword>
<dbReference type="EMBL" id="CP032514">
    <property type="protein sequence ID" value="AYD89431.1"/>
    <property type="molecule type" value="Genomic_DNA"/>
</dbReference>
<dbReference type="InterPro" id="IPR023214">
    <property type="entry name" value="HAD_sf"/>
</dbReference>
<protein>
    <submittedName>
        <fullName evidence="1">Haloacid dehalogenase</fullName>
    </submittedName>
</protein>
<dbReference type="InterPro" id="IPR036412">
    <property type="entry name" value="HAD-like_sf"/>
</dbReference>
<dbReference type="RefSeq" id="WP_120203949.1">
    <property type="nucleotide sequence ID" value="NZ_CP032514.1"/>
</dbReference>
<accession>A0ABM6Z2J2</accession>
<dbReference type="Proteomes" id="UP000273001">
    <property type="component" value="Chromosome"/>
</dbReference>
<dbReference type="SUPFAM" id="SSF56784">
    <property type="entry name" value="HAD-like"/>
    <property type="match status" value="1"/>
</dbReference>
<evidence type="ECO:0000313" key="2">
    <source>
        <dbReference type="Proteomes" id="UP000273001"/>
    </source>
</evidence>
<proteinExistence type="predicted"/>
<dbReference type="Gene3D" id="3.30.1240.10">
    <property type="match status" value="1"/>
</dbReference>
<name>A0ABM6Z2J2_9ACTO</name>
<organism evidence="1 2">
    <name type="scientific">Actinomyces lilanjuaniae</name>
    <dbReference type="NCBI Taxonomy" id="2321394"/>
    <lineage>
        <taxon>Bacteria</taxon>
        <taxon>Bacillati</taxon>
        <taxon>Actinomycetota</taxon>
        <taxon>Actinomycetes</taxon>
        <taxon>Actinomycetales</taxon>
        <taxon>Actinomycetaceae</taxon>
        <taxon>Actinomyces</taxon>
    </lineage>
</organism>
<gene>
    <name evidence="1" type="ORF">D5R93_03995</name>
</gene>
<reference evidence="1 2" key="1">
    <citation type="submission" date="2018-09" db="EMBL/GenBank/DDBJ databases">
        <authorList>
            <person name="Li J."/>
        </authorList>
    </citation>
    <scope>NUCLEOTIDE SEQUENCE [LARGE SCALE GENOMIC DNA]</scope>
    <source>
        <strain evidence="1 2">2129</strain>
    </source>
</reference>
<dbReference type="Gene3D" id="3.40.50.1000">
    <property type="entry name" value="HAD superfamily/HAD-like"/>
    <property type="match status" value="2"/>
</dbReference>
<dbReference type="Pfam" id="PF08282">
    <property type="entry name" value="Hydrolase_3"/>
    <property type="match status" value="1"/>
</dbReference>
<evidence type="ECO:0000313" key="1">
    <source>
        <dbReference type="EMBL" id="AYD89431.1"/>
    </source>
</evidence>
<sequence>MLTSPVGLVTDLDGTVVFDGVADPQLPSFLRRVSQRGDVSVIVATSRAPRGVAEVLGDAVTCLDGMACFNGALLRLGSEERRHCMRRQHVRAVVDAAFRIGVPAYVDQGHSFTVLTPPGREKGLGSGLEHMRDYLDGRWCADPAQVPVDDVLKVTVVSRGLADSEGAVPGWGAGAAEGAGVLQALLGLRLDGVTAYPHEDGVVDVCAAGVDKSICMRLLPGGEALAATSSTAINEGTDVAGEPATTAHTAALLPQAVSTWVAAGNDVNDVAMIRAADVGITVGDGLEGVRARRQTVRVPSRPGAVVSVLERMLGL</sequence>